<evidence type="ECO:0000313" key="1">
    <source>
        <dbReference type="EMBL" id="CAB4582818.1"/>
    </source>
</evidence>
<protein>
    <submittedName>
        <fullName evidence="1">Unannotated protein</fullName>
    </submittedName>
</protein>
<sequence length="267" mass="29192">MFDSYKRDRIAFHHWNEGVGAVFLDEDLFGERHVVGGLLEKVAEVKFLFVDLHLEPVHSVGHGAETGSEVGLACTKVGEFTRTGSPSAFRLGKPDLCLGDARIQRGKDRWDFARDSLGVFELNPALDSLGGALCRGRAVGFESARHLVRSIAFRANAFADRFHVDANLQFDGSRGLESSDSVVARRSVERRARCGDERLECANGVAEVSVGLVDGARCLVERRTDALDFRASGLGLGPKPRLLGDDFGVPRIGRAQVGQRRRGNRFG</sequence>
<proteinExistence type="predicted"/>
<gene>
    <name evidence="1" type="ORF">UFOPK1767_00441</name>
</gene>
<name>A0A6J6FE75_9ZZZZ</name>
<dbReference type="EMBL" id="CAEZTZ010000041">
    <property type="protein sequence ID" value="CAB4582818.1"/>
    <property type="molecule type" value="Genomic_DNA"/>
</dbReference>
<organism evidence="1">
    <name type="scientific">freshwater metagenome</name>
    <dbReference type="NCBI Taxonomy" id="449393"/>
    <lineage>
        <taxon>unclassified sequences</taxon>
        <taxon>metagenomes</taxon>
        <taxon>ecological metagenomes</taxon>
    </lineage>
</organism>
<dbReference type="AlphaFoldDB" id="A0A6J6FE75"/>
<accession>A0A6J6FE75</accession>
<reference evidence="1" key="1">
    <citation type="submission" date="2020-05" db="EMBL/GenBank/DDBJ databases">
        <authorList>
            <person name="Chiriac C."/>
            <person name="Salcher M."/>
            <person name="Ghai R."/>
            <person name="Kavagutti S V."/>
        </authorList>
    </citation>
    <scope>NUCLEOTIDE SEQUENCE</scope>
</reference>